<dbReference type="EMBL" id="MKZO01000053">
    <property type="protein sequence ID" value="OLS60117.1"/>
    <property type="molecule type" value="Genomic_DNA"/>
</dbReference>
<name>A0A1Q9QYC9_PSEPU</name>
<accession>A0A1Q9QYC9</accession>
<protein>
    <submittedName>
        <fullName evidence="2">Uncharacterized protein</fullName>
    </submittedName>
</protein>
<sequence>MPPPHQRVDQIPRSPLLHPNLHPPQPLPPRRIQCSLRIQPKIHHIHHHLHMPLGLHIPPHHPKRPERFPVLGQEPRNDRVKGLLPRQKTIGMRRIQTELLPPILQRNPTPRQHHPRPKPVIVALNKRNHIPLGIRRSQINRATGQRIPMQRRLRHLPDLPPPPRRIFITEQIRHRHPHMLRIGDVVQPIAIRQLHRLQLPVPGQLTVPVIEVKPFQDLQRH</sequence>
<evidence type="ECO:0000256" key="1">
    <source>
        <dbReference type="SAM" id="MobiDB-lite"/>
    </source>
</evidence>
<reference evidence="2 3" key="1">
    <citation type="submission" date="2016-10" db="EMBL/GenBank/DDBJ databases">
        <title>Genome Sequence of Pseudomonas putida GM4FR.</title>
        <authorList>
            <person name="Poehlein A."/>
            <person name="Wemheuer F."/>
            <person name="Hollensteiner J."/>
            <person name="Wemheuer B."/>
        </authorList>
    </citation>
    <scope>NUCLEOTIDE SEQUENCE [LARGE SCALE GENOMIC DNA]</scope>
    <source>
        <strain evidence="2 3">GM4FR</strain>
    </source>
</reference>
<feature type="region of interest" description="Disordered" evidence="1">
    <location>
        <begin position="1"/>
        <end position="30"/>
    </location>
</feature>
<evidence type="ECO:0000313" key="3">
    <source>
        <dbReference type="Proteomes" id="UP000186736"/>
    </source>
</evidence>
<proteinExistence type="predicted"/>
<evidence type="ECO:0000313" key="2">
    <source>
        <dbReference type="EMBL" id="OLS60117.1"/>
    </source>
</evidence>
<dbReference type="AlphaFoldDB" id="A0A1Q9QYC9"/>
<gene>
    <name evidence="2" type="ORF">PSEMO_50190</name>
</gene>
<organism evidence="2 3">
    <name type="scientific">Pseudomonas putida</name>
    <name type="common">Arthrobacter siderocapsulatus</name>
    <dbReference type="NCBI Taxonomy" id="303"/>
    <lineage>
        <taxon>Bacteria</taxon>
        <taxon>Pseudomonadati</taxon>
        <taxon>Pseudomonadota</taxon>
        <taxon>Gammaproteobacteria</taxon>
        <taxon>Pseudomonadales</taxon>
        <taxon>Pseudomonadaceae</taxon>
        <taxon>Pseudomonas</taxon>
    </lineage>
</organism>
<dbReference type="Proteomes" id="UP000186736">
    <property type="component" value="Unassembled WGS sequence"/>
</dbReference>
<feature type="compositionally biased region" description="Basic and acidic residues" evidence="1">
    <location>
        <begin position="1"/>
        <end position="10"/>
    </location>
</feature>
<comment type="caution">
    <text evidence="2">The sequence shown here is derived from an EMBL/GenBank/DDBJ whole genome shotgun (WGS) entry which is preliminary data.</text>
</comment>